<evidence type="ECO:0000313" key="2">
    <source>
        <dbReference type="EMBL" id="GAK69316.1"/>
    </source>
</evidence>
<evidence type="ECO:0000256" key="1">
    <source>
        <dbReference type="SAM" id="MobiDB-lite"/>
    </source>
</evidence>
<comment type="caution">
    <text evidence="2">The sequence shown here is derived from an EMBL/GenBank/DDBJ whole genome shotgun (WGS) entry which is preliminary data.</text>
</comment>
<feature type="region of interest" description="Disordered" evidence="1">
    <location>
        <begin position="48"/>
        <end position="79"/>
    </location>
</feature>
<accession>A0A081CRM0</accession>
<name>A0A081CRM0_9HYPH</name>
<dbReference type="AlphaFoldDB" id="A0A081CRM0"/>
<dbReference type="GO" id="GO:0003677">
    <property type="term" value="F:DNA binding"/>
    <property type="evidence" value="ECO:0007669"/>
    <property type="project" value="InterPro"/>
</dbReference>
<dbReference type="RefSeq" id="WP_045228909.1">
    <property type="nucleotide sequence ID" value="NZ_BBJU01000004.1"/>
</dbReference>
<dbReference type="Proteomes" id="UP000028701">
    <property type="component" value="Unassembled WGS sequence"/>
</dbReference>
<proteinExistence type="predicted"/>
<sequence>MAHSIKLDDLSMSDLQSLIADAQKALTGKVDAERAELMKKLHALDAISGKSSKAERGRSSPKPQYRGPNGEEFSGRGGIPRWAKELGIKDKAGLEPYRIKE</sequence>
<evidence type="ECO:0008006" key="4">
    <source>
        <dbReference type="Google" id="ProtNLM"/>
    </source>
</evidence>
<dbReference type="EMBL" id="BBJU01000004">
    <property type="protein sequence ID" value="GAK69316.1"/>
    <property type="molecule type" value="Genomic_DNA"/>
</dbReference>
<reference evidence="2 3" key="1">
    <citation type="submission" date="2014-08" db="EMBL/GenBank/DDBJ databases">
        <title>Whole genome shotgun sequence of Rhizobium rubi NBRC 13261.</title>
        <authorList>
            <person name="Katano-Makiyama Y."/>
            <person name="Hosoyama A."/>
            <person name="Hashimoto M."/>
            <person name="Hosoyama Y."/>
            <person name="Noguchi M."/>
            <person name="Tsuchikane K."/>
            <person name="Uohara A."/>
            <person name="Ohji S."/>
            <person name="Ichikawa N."/>
            <person name="Kimura A."/>
            <person name="Yamazoe A."/>
            <person name="Fujita N."/>
        </authorList>
    </citation>
    <scope>NUCLEOTIDE SEQUENCE [LARGE SCALE GENOMIC DNA]</scope>
    <source>
        <strain evidence="2 3">NBRC 13261</strain>
    </source>
</reference>
<organism evidence="2 3">
    <name type="scientific">Agrobacterium rubi TR3 = NBRC 13261</name>
    <dbReference type="NCBI Taxonomy" id="1368415"/>
    <lineage>
        <taxon>Bacteria</taxon>
        <taxon>Pseudomonadati</taxon>
        <taxon>Pseudomonadota</taxon>
        <taxon>Alphaproteobacteria</taxon>
        <taxon>Hyphomicrobiales</taxon>
        <taxon>Rhizobiaceae</taxon>
        <taxon>Rhizobium/Agrobacterium group</taxon>
        <taxon>Agrobacterium</taxon>
    </lineage>
</organism>
<gene>
    <name evidence="2" type="ORF">RRU01S_04_01380</name>
</gene>
<protein>
    <recommendedName>
        <fullName evidence="4">Histone-like protein H-NS C-terminal domain-containing protein</fullName>
    </recommendedName>
</protein>
<dbReference type="OrthoDB" id="5297879at2"/>
<dbReference type="Gene3D" id="4.10.430.10">
    <property type="entry name" value="Histone-like protein H-NS, C-terminal domain"/>
    <property type="match status" value="1"/>
</dbReference>
<dbReference type="InterPro" id="IPR037150">
    <property type="entry name" value="H-NS_C_dom_sf"/>
</dbReference>
<evidence type="ECO:0000313" key="3">
    <source>
        <dbReference type="Proteomes" id="UP000028701"/>
    </source>
</evidence>